<dbReference type="InterPro" id="IPR036188">
    <property type="entry name" value="FAD/NAD-bd_sf"/>
</dbReference>
<dbReference type="InterPro" id="IPR006076">
    <property type="entry name" value="FAD-dep_OxRdtase"/>
</dbReference>
<dbReference type="SUPFAM" id="SSF51905">
    <property type="entry name" value="FAD/NAD(P)-binding domain"/>
    <property type="match status" value="1"/>
</dbReference>
<dbReference type="AlphaFoldDB" id="A0AB39I972"/>
<evidence type="ECO:0000259" key="2">
    <source>
        <dbReference type="Pfam" id="PF01266"/>
    </source>
</evidence>
<sequence length="367" mass="38660">MSVDAIVIGAGIVGAACAHELAGRGLRVLVLDNASGGATAAGMGHLVAMDDNPAELALSHYSIGLWNALCERLPGQCAYRNCGTLWLANDAQELDLARAKQQTLAAQGVVSELIDSATLASLEPMLRRGLGGALKVPGDGILYAPATANWLLQDSPRIERRQATVQAVEGDCVVLDDAQRLRAPRVIVANGLGAKALVPELALRPKKGHLLITDRYPPQVSHQLVELGYAASAHNSDGTSVAFNVQPRPTGQLLIGSSRQFDTLDPALEHPILARMLQRAVDYLPALATFNAIRGWTGFRAASADGLPILGQHPQRPGLWLAVGHEGLGVTTAPGSARLLAAQMFGERPDIDPTPYLPERLLIGAAA</sequence>
<protein>
    <submittedName>
        <fullName evidence="3">FAD-dependent oxidoreductase</fullName>
    </submittedName>
</protein>
<name>A0AB39I972_9PSED</name>
<dbReference type="GO" id="GO:0005737">
    <property type="term" value="C:cytoplasm"/>
    <property type="evidence" value="ECO:0007669"/>
    <property type="project" value="TreeGrafter"/>
</dbReference>
<dbReference type="RefSeq" id="WP_101292723.1">
    <property type="nucleotide sequence ID" value="NZ_CP162607.1"/>
</dbReference>
<accession>A0AB39I972</accession>
<proteinExistence type="predicted"/>
<dbReference type="SUPFAM" id="SSF54373">
    <property type="entry name" value="FAD-linked reductases, C-terminal domain"/>
    <property type="match status" value="1"/>
</dbReference>
<evidence type="ECO:0000313" key="3">
    <source>
        <dbReference type="EMBL" id="XDK39263.1"/>
    </source>
</evidence>
<feature type="domain" description="FAD dependent oxidoreductase" evidence="2">
    <location>
        <begin position="4"/>
        <end position="342"/>
    </location>
</feature>
<dbReference type="GO" id="GO:0016491">
    <property type="term" value="F:oxidoreductase activity"/>
    <property type="evidence" value="ECO:0007669"/>
    <property type="project" value="UniProtKB-KW"/>
</dbReference>
<organism evidence="3">
    <name type="scientific">Pseudomonas sp. Hg7Tf</name>
    <dbReference type="NCBI Taxonomy" id="3236988"/>
    <lineage>
        <taxon>Bacteria</taxon>
        <taxon>Pseudomonadati</taxon>
        <taxon>Pseudomonadota</taxon>
        <taxon>Gammaproteobacteria</taxon>
        <taxon>Pseudomonadales</taxon>
        <taxon>Pseudomonadaceae</taxon>
        <taxon>Pseudomonas</taxon>
    </lineage>
</organism>
<dbReference type="Pfam" id="PF01266">
    <property type="entry name" value="DAO"/>
    <property type="match status" value="1"/>
</dbReference>
<gene>
    <name evidence="3" type="ORF">AB4Y39_11505</name>
</gene>
<dbReference type="Gene3D" id="3.50.50.60">
    <property type="entry name" value="FAD/NAD(P)-binding domain"/>
    <property type="match status" value="1"/>
</dbReference>
<dbReference type="Gene3D" id="3.30.9.10">
    <property type="entry name" value="D-Amino Acid Oxidase, subunit A, domain 2"/>
    <property type="match status" value="1"/>
</dbReference>
<keyword evidence="1" id="KW-0560">Oxidoreductase</keyword>
<reference evidence="3" key="1">
    <citation type="submission" date="2024-07" db="EMBL/GenBank/DDBJ databases">
        <title>Identification and characteristics of a novel species of coltsfoot's symbiotic bacteria.</title>
        <authorList>
            <person name="Juszczyk A."/>
            <person name="Jasielczuk I."/>
            <person name="Gurgul A."/>
            <person name="Rogala M."/>
            <person name="Kowalczyk A."/>
            <person name="Szmatola T."/>
            <person name="Kosecka-Strojek M."/>
            <person name="Arent Z."/>
            <person name="Latowski D."/>
        </authorList>
    </citation>
    <scope>NUCLEOTIDE SEQUENCE</scope>
    <source>
        <strain evidence="3">Hg7Tf</strain>
    </source>
</reference>
<evidence type="ECO:0000256" key="1">
    <source>
        <dbReference type="ARBA" id="ARBA00023002"/>
    </source>
</evidence>
<dbReference type="PANTHER" id="PTHR13847:SF287">
    <property type="entry name" value="FAD-DEPENDENT OXIDOREDUCTASE DOMAIN-CONTAINING PROTEIN 1"/>
    <property type="match status" value="1"/>
</dbReference>
<dbReference type="PANTHER" id="PTHR13847">
    <property type="entry name" value="SARCOSINE DEHYDROGENASE-RELATED"/>
    <property type="match status" value="1"/>
</dbReference>
<dbReference type="EMBL" id="CP162607">
    <property type="protein sequence ID" value="XDK39263.1"/>
    <property type="molecule type" value="Genomic_DNA"/>
</dbReference>